<accession>A0A7C3UPG3</accession>
<dbReference type="SUPFAM" id="SSF53187">
    <property type="entry name" value="Zn-dependent exopeptidases"/>
    <property type="match status" value="1"/>
</dbReference>
<evidence type="ECO:0000259" key="10">
    <source>
        <dbReference type="PROSITE" id="PS52035"/>
    </source>
</evidence>
<protein>
    <submittedName>
        <fullName evidence="11">T9SS type A sorting domain-containing protein</fullName>
    </submittedName>
</protein>
<dbReference type="GO" id="GO:0004181">
    <property type="term" value="F:metallocarboxypeptidase activity"/>
    <property type="evidence" value="ECO:0007669"/>
    <property type="project" value="InterPro"/>
</dbReference>
<dbReference type="PROSITE" id="PS52035">
    <property type="entry name" value="PEPTIDASE_M14"/>
    <property type="match status" value="1"/>
</dbReference>
<dbReference type="EMBL" id="DTMQ01000018">
    <property type="protein sequence ID" value="HGE99064.1"/>
    <property type="molecule type" value="Genomic_DNA"/>
</dbReference>
<evidence type="ECO:0000256" key="9">
    <source>
        <dbReference type="SAM" id="SignalP"/>
    </source>
</evidence>
<evidence type="ECO:0000256" key="4">
    <source>
        <dbReference type="ARBA" id="ARBA00022723"/>
    </source>
</evidence>
<evidence type="ECO:0000256" key="7">
    <source>
        <dbReference type="ARBA" id="ARBA00023049"/>
    </source>
</evidence>
<sequence>MVKRFLLFIFVSSLFSGSSFAERVHYHLVRIPKPPREKILALEDLGAIINGPYEDYLLVEIPIGNEKKLEDLGLYYEILIPDVTSFYDENFKDARYHTYQEFLDTLSIIATNNPNICKLETLGVSAGGRRIVVLKITDNPNLEEEEPEILFEGNTHGDEKIGSEVCFNFILHLVRNYGTDPLITNLVNTREIWVSPVVNPDGHIANTRYNANGVDLNRDYGYVWDGEGSSPSAFSQPETRAFRDLGLRNNFYHWTSFHAGTYFISAPWSYSPFQPRDSLELKYLGLNYRSFTGYPYAQGYHGMYEIHGSSKDFAYGVFGSTSWTVEICILKTPPADSIQPISNREIPAMLFICRMAKRGIEGVVYDSLSGRRLKAMVIALPNDWPCYTDSVLGDFHRFLLPGTYSLKVISPGYRTKTISNITVPSDTSVFVSIPLVPDSSFAVSGFMCPMCRLKDGNVISSFTNLSLEPRDGRRLSIGVGGWTMVDMGKVITNGPGNDFTVYEDDSDPEGYRVEVALSLDGPWTSLGSDTGTSSFDLARGGISSCRYIKIIDDGDGTNNPTAGFDLDAIEALVANLPSLSLSSLRILDPPPGNNNGRLDPGERVGLILNIANLGRISADSVYSFLKENDPYIEILDSIAFFGTIPPESIRRNLDSLIIFALPNTPRERRVNFLLKFDGRNYHDSLNFVLTVGEITASDPIPDSIFRYWAYDNTDTLYPECPVYNWVEIRGVGTRLPINSDDQTIRIKLPFVFKYYGQRYTDSLSICSNGWISPIRTTSTAYTNQGLPDPTSTNPSAMICLNWDDLVPTSAPFGIHYLYDSINRRMIIEYDSIRYFSPSTAWERFQVIIYDTTVSTPTSDNLFLVQYATGNYYQSSTIGIEDHTNTIGINYLFNNNYHRGAAPIISGRAIKYTTQGITFLSEARNWNHNRVNLFPNPFSNRIKLSLSQLGSKIEIVSIYTLDGRLVTRISPDKNNEIEWDGKDQRGRVLPKGIYLLRIGEKTLKAIKIR</sequence>
<dbReference type="InterPro" id="IPR026444">
    <property type="entry name" value="Secre_tail"/>
</dbReference>
<dbReference type="GO" id="GO:0006508">
    <property type="term" value="P:proteolysis"/>
    <property type="evidence" value="ECO:0007669"/>
    <property type="project" value="UniProtKB-KW"/>
</dbReference>
<dbReference type="Pfam" id="PF00246">
    <property type="entry name" value="Peptidase_M14"/>
    <property type="match status" value="1"/>
</dbReference>
<dbReference type="NCBIfam" id="TIGR04183">
    <property type="entry name" value="Por_Secre_tail"/>
    <property type="match status" value="1"/>
</dbReference>
<evidence type="ECO:0000256" key="5">
    <source>
        <dbReference type="ARBA" id="ARBA00022801"/>
    </source>
</evidence>
<keyword evidence="6" id="KW-0862">Zinc</keyword>
<evidence type="ECO:0000256" key="2">
    <source>
        <dbReference type="ARBA" id="ARBA00005988"/>
    </source>
</evidence>
<reference evidence="11" key="1">
    <citation type="journal article" date="2020" name="mSystems">
        <title>Genome- and Community-Level Interaction Insights into Carbon Utilization and Element Cycling Functions of Hydrothermarchaeota in Hydrothermal Sediment.</title>
        <authorList>
            <person name="Zhou Z."/>
            <person name="Liu Y."/>
            <person name="Xu W."/>
            <person name="Pan J."/>
            <person name="Luo Z.H."/>
            <person name="Li M."/>
        </authorList>
    </citation>
    <scope>NUCLEOTIDE SEQUENCE [LARGE SCALE GENOMIC DNA]</scope>
    <source>
        <strain evidence="11">SpSt-906</strain>
    </source>
</reference>
<organism evidence="11">
    <name type="scientific">candidate division WOR-3 bacterium</name>
    <dbReference type="NCBI Taxonomy" id="2052148"/>
    <lineage>
        <taxon>Bacteria</taxon>
        <taxon>Bacteria division WOR-3</taxon>
    </lineage>
</organism>
<feature type="active site" description="Proton donor/acceptor" evidence="8">
    <location>
        <position position="326"/>
    </location>
</feature>
<dbReference type="SMART" id="SM00631">
    <property type="entry name" value="Zn_pept"/>
    <property type="match status" value="1"/>
</dbReference>
<keyword evidence="5" id="KW-0378">Hydrolase</keyword>
<dbReference type="Gene3D" id="2.60.40.4070">
    <property type="match status" value="1"/>
</dbReference>
<evidence type="ECO:0000313" key="11">
    <source>
        <dbReference type="EMBL" id="HGE99064.1"/>
    </source>
</evidence>
<dbReference type="PANTHER" id="PTHR11705">
    <property type="entry name" value="PROTEASE FAMILY M14 CARBOXYPEPTIDASE A,B"/>
    <property type="match status" value="1"/>
</dbReference>
<feature type="signal peptide" evidence="9">
    <location>
        <begin position="1"/>
        <end position="21"/>
    </location>
</feature>
<dbReference type="SUPFAM" id="SSF49464">
    <property type="entry name" value="Carboxypeptidase regulatory domain-like"/>
    <property type="match status" value="1"/>
</dbReference>
<dbReference type="InterPro" id="IPR000834">
    <property type="entry name" value="Peptidase_M14"/>
</dbReference>
<comment type="caution">
    <text evidence="11">The sequence shown here is derived from an EMBL/GenBank/DDBJ whole genome shotgun (WGS) entry which is preliminary data.</text>
</comment>
<dbReference type="Gene3D" id="2.60.40.1120">
    <property type="entry name" value="Carboxypeptidase-like, regulatory domain"/>
    <property type="match status" value="1"/>
</dbReference>
<evidence type="ECO:0000256" key="8">
    <source>
        <dbReference type="PROSITE-ProRule" id="PRU01379"/>
    </source>
</evidence>
<comment type="cofactor">
    <cofactor evidence="1">
        <name>Zn(2+)</name>
        <dbReference type="ChEBI" id="CHEBI:29105"/>
    </cofactor>
</comment>
<feature type="domain" description="Peptidase M14" evidence="10">
    <location>
        <begin position="95"/>
        <end position="356"/>
    </location>
</feature>
<dbReference type="InterPro" id="IPR008969">
    <property type="entry name" value="CarboxyPept-like_regulatory"/>
</dbReference>
<dbReference type="AlphaFoldDB" id="A0A7C3UPG3"/>
<evidence type="ECO:0000256" key="6">
    <source>
        <dbReference type="ARBA" id="ARBA00022833"/>
    </source>
</evidence>
<keyword evidence="3" id="KW-0645">Protease</keyword>
<dbReference type="PROSITE" id="PS00132">
    <property type="entry name" value="CARBOXYPEPT_ZN_1"/>
    <property type="match status" value="1"/>
</dbReference>
<evidence type="ECO:0000256" key="3">
    <source>
        <dbReference type="ARBA" id="ARBA00022670"/>
    </source>
</evidence>
<feature type="chain" id="PRO_5028122676" evidence="9">
    <location>
        <begin position="22"/>
        <end position="1008"/>
    </location>
</feature>
<dbReference type="InterPro" id="IPR057246">
    <property type="entry name" value="CARBOXYPEPT_ZN_1"/>
</dbReference>
<dbReference type="PRINTS" id="PR00765">
    <property type="entry name" value="CRBOXYPTASEA"/>
</dbReference>
<name>A0A7C3UPG3_UNCW3</name>
<dbReference type="Gene3D" id="3.40.630.10">
    <property type="entry name" value="Zn peptidases"/>
    <property type="match status" value="1"/>
</dbReference>
<gene>
    <name evidence="11" type="ORF">ENX07_03215</name>
</gene>
<comment type="similarity">
    <text evidence="2 8">Belongs to the peptidase M14 family.</text>
</comment>
<dbReference type="PANTHER" id="PTHR11705:SF143">
    <property type="entry name" value="SLL0236 PROTEIN"/>
    <property type="match status" value="1"/>
</dbReference>
<dbReference type="GO" id="GO:0008270">
    <property type="term" value="F:zinc ion binding"/>
    <property type="evidence" value="ECO:0007669"/>
    <property type="project" value="InterPro"/>
</dbReference>
<dbReference type="GO" id="GO:0005615">
    <property type="term" value="C:extracellular space"/>
    <property type="evidence" value="ECO:0007669"/>
    <property type="project" value="TreeGrafter"/>
</dbReference>
<evidence type="ECO:0000256" key="1">
    <source>
        <dbReference type="ARBA" id="ARBA00001947"/>
    </source>
</evidence>
<keyword evidence="7" id="KW-0482">Metalloprotease</keyword>
<keyword evidence="9" id="KW-0732">Signal</keyword>
<keyword evidence="4" id="KW-0479">Metal-binding</keyword>
<proteinExistence type="inferred from homology"/>